<evidence type="ECO:0000259" key="1">
    <source>
        <dbReference type="Pfam" id="PF14526"/>
    </source>
</evidence>
<proteinExistence type="predicted"/>
<dbReference type="InterPro" id="IPR029441">
    <property type="entry name" value="Cass2"/>
</dbReference>
<feature type="domain" description="Integron-associated effector binding protein" evidence="1">
    <location>
        <begin position="30"/>
        <end position="110"/>
    </location>
</feature>
<dbReference type="Proteomes" id="UP000192527">
    <property type="component" value="Chromosome"/>
</dbReference>
<dbReference type="EMBL" id="CP020772">
    <property type="protein sequence ID" value="ARI78545.1"/>
    <property type="molecule type" value="Genomic_DNA"/>
</dbReference>
<name>A0A1W5ZYX9_9BACI</name>
<dbReference type="RefSeq" id="WP_085031004.1">
    <property type="nucleotide sequence ID" value="NZ_CP020772.1"/>
</dbReference>
<organism evidence="2 3">
    <name type="scientific">Halobacillus mangrovi</name>
    <dbReference type="NCBI Taxonomy" id="402384"/>
    <lineage>
        <taxon>Bacteria</taxon>
        <taxon>Bacillati</taxon>
        <taxon>Bacillota</taxon>
        <taxon>Bacilli</taxon>
        <taxon>Bacillales</taxon>
        <taxon>Bacillaceae</taxon>
        <taxon>Halobacillus</taxon>
    </lineage>
</organism>
<dbReference type="KEGG" id="hmn:HM131_17635"/>
<accession>A0A1W5ZYX9</accession>
<keyword evidence="3" id="KW-1185">Reference proteome</keyword>
<sequence>MKQKVKEFTRDRYFVGMKHPDLLSFHQSVDLPAFWTTFTERFYKSDICHLIDRKEAIGYISFLNESHSYEYYAACEVGEFGETDGFEKIVIPMGEYLFFDIRFADKESEITSVLESLDQLPDFCFEFYPETFNHEEEDLPFS</sequence>
<evidence type="ECO:0000313" key="2">
    <source>
        <dbReference type="EMBL" id="ARI78545.1"/>
    </source>
</evidence>
<dbReference type="Pfam" id="PF14526">
    <property type="entry name" value="Cass2"/>
    <property type="match status" value="1"/>
</dbReference>
<dbReference type="STRING" id="402384.HM131_17635"/>
<gene>
    <name evidence="2" type="ORF">HM131_17635</name>
</gene>
<reference evidence="2 3" key="1">
    <citation type="submission" date="2017-04" db="EMBL/GenBank/DDBJ databases">
        <title>The whole genome sequencing and assembly of Halobacillus mangrovi strain.</title>
        <authorList>
            <person name="Lee S.-J."/>
            <person name="Park M.-K."/>
            <person name="Kim J.-Y."/>
            <person name="Lee Y.-J."/>
            <person name="Yi H."/>
            <person name="Bahn Y.-S."/>
            <person name="Kim J.F."/>
            <person name="Lee D.-W."/>
        </authorList>
    </citation>
    <scope>NUCLEOTIDE SEQUENCE [LARGE SCALE GENOMIC DNA]</scope>
    <source>
        <strain evidence="2 3">KTB 131</strain>
    </source>
</reference>
<dbReference type="OrthoDB" id="2970198at2"/>
<evidence type="ECO:0000313" key="3">
    <source>
        <dbReference type="Proteomes" id="UP000192527"/>
    </source>
</evidence>
<protein>
    <recommendedName>
        <fullName evidence="1">Integron-associated effector binding protein domain-containing protein</fullName>
    </recommendedName>
</protein>
<dbReference type="InterPro" id="IPR011256">
    <property type="entry name" value="Reg_factor_effector_dom_sf"/>
</dbReference>
<dbReference type="Gene3D" id="3.20.80.10">
    <property type="entry name" value="Regulatory factor, effector binding domain"/>
    <property type="match status" value="1"/>
</dbReference>
<dbReference type="AlphaFoldDB" id="A0A1W5ZYX9"/>